<gene>
    <name evidence="10" type="ORF">QUG93_06770</name>
</gene>
<name>A0ABT7TP64_9MICO</name>
<comment type="similarity">
    <text evidence="7">Belongs to the binding-protein-dependent transport system permease family.</text>
</comment>
<feature type="region of interest" description="Disordered" evidence="8">
    <location>
        <begin position="1"/>
        <end position="28"/>
    </location>
</feature>
<dbReference type="EMBL" id="JAUCMN010000004">
    <property type="protein sequence ID" value="MDM7891381.1"/>
    <property type="molecule type" value="Genomic_DNA"/>
</dbReference>
<accession>A0ABT7TP64</accession>
<dbReference type="InterPro" id="IPR035906">
    <property type="entry name" value="MetI-like_sf"/>
</dbReference>
<evidence type="ECO:0000256" key="6">
    <source>
        <dbReference type="ARBA" id="ARBA00023136"/>
    </source>
</evidence>
<evidence type="ECO:0000256" key="2">
    <source>
        <dbReference type="ARBA" id="ARBA00022448"/>
    </source>
</evidence>
<comment type="caution">
    <text evidence="10">The sequence shown here is derived from an EMBL/GenBank/DDBJ whole genome shotgun (WGS) entry which is preliminary data.</text>
</comment>
<evidence type="ECO:0000256" key="1">
    <source>
        <dbReference type="ARBA" id="ARBA00004651"/>
    </source>
</evidence>
<dbReference type="PANTHER" id="PTHR43386:SF1">
    <property type="entry name" value="D,D-DIPEPTIDE TRANSPORT SYSTEM PERMEASE PROTEIN DDPC-RELATED"/>
    <property type="match status" value="1"/>
</dbReference>
<dbReference type="InterPro" id="IPR000515">
    <property type="entry name" value="MetI-like"/>
</dbReference>
<organism evidence="10 11">
    <name type="scientific">Curtobacterium caseinilyticum</name>
    <dbReference type="NCBI Taxonomy" id="3055137"/>
    <lineage>
        <taxon>Bacteria</taxon>
        <taxon>Bacillati</taxon>
        <taxon>Actinomycetota</taxon>
        <taxon>Actinomycetes</taxon>
        <taxon>Micrococcales</taxon>
        <taxon>Microbacteriaceae</taxon>
        <taxon>Curtobacterium</taxon>
    </lineage>
</organism>
<feature type="region of interest" description="Disordered" evidence="8">
    <location>
        <begin position="320"/>
        <end position="354"/>
    </location>
</feature>
<dbReference type="PROSITE" id="PS50928">
    <property type="entry name" value="ABC_TM1"/>
    <property type="match status" value="1"/>
</dbReference>
<sequence>MTNIQEDTEPTVGALAGETDGASTHSIATARSARRTGGLRRFLPTMTPWLVTGIVLILGVTAFGLLGPFLVGDPNAIRDSGMQAPSGENLLGTTQTGQDVLAQLAFATRGSLQIGLIVGVLATVLSAFFGILGAYLGGVMDEAFSLFSNVFLVIPGLPLVIVISGLVPQEARGLWTIAIVLAITSWAGSARVLRAQTMSIRNRDYVSAARVAGERPWRVIAVEILPNLLPVLASQFVFAVIAAILGEAGLSFLGLGASNSSTLGTMLFYAQNGFALAQGAWWWFVPPGLLIALLGMGLSLVNFSIDEVINPRLANVRAQRRRERQARRTARRSSGPGGAAHSTQTATDRKGVTR</sequence>
<keyword evidence="4 7" id="KW-0812">Transmembrane</keyword>
<dbReference type="Proteomes" id="UP001236404">
    <property type="component" value="Unassembled WGS sequence"/>
</dbReference>
<protein>
    <submittedName>
        <fullName evidence="10">ABC transporter permease</fullName>
    </submittedName>
</protein>
<reference evidence="10 11" key="1">
    <citation type="submission" date="2023-06" db="EMBL/GenBank/DDBJ databases">
        <authorList>
            <person name="Feng G."/>
            <person name="Li J."/>
            <person name="Zhu H."/>
        </authorList>
    </citation>
    <scope>NUCLEOTIDE SEQUENCE [LARGE SCALE GENOMIC DNA]</scope>
    <source>
        <strain evidence="10 11">RHCKG28</strain>
    </source>
</reference>
<dbReference type="Gene3D" id="1.10.3720.10">
    <property type="entry name" value="MetI-like"/>
    <property type="match status" value="1"/>
</dbReference>
<evidence type="ECO:0000313" key="10">
    <source>
        <dbReference type="EMBL" id="MDM7891381.1"/>
    </source>
</evidence>
<evidence type="ECO:0000256" key="7">
    <source>
        <dbReference type="RuleBase" id="RU363032"/>
    </source>
</evidence>
<evidence type="ECO:0000256" key="3">
    <source>
        <dbReference type="ARBA" id="ARBA00022475"/>
    </source>
</evidence>
<keyword evidence="5 7" id="KW-1133">Transmembrane helix</keyword>
<keyword evidence="11" id="KW-1185">Reference proteome</keyword>
<evidence type="ECO:0000256" key="8">
    <source>
        <dbReference type="SAM" id="MobiDB-lite"/>
    </source>
</evidence>
<dbReference type="CDD" id="cd06261">
    <property type="entry name" value="TM_PBP2"/>
    <property type="match status" value="1"/>
</dbReference>
<keyword evidence="6 7" id="KW-0472">Membrane</keyword>
<proteinExistence type="inferred from homology"/>
<feature type="transmembrane region" description="Helical" evidence="7">
    <location>
        <begin position="114"/>
        <end position="136"/>
    </location>
</feature>
<dbReference type="PANTHER" id="PTHR43386">
    <property type="entry name" value="OLIGOPEPTIDE TRANSPORT SYSTEM PERMEASE PROTEIN APPC"/>
    <property type="match status" value="1"/>
</dbReference>
<feature type="domain" description="ABC transmembrane type-1" evidence="9">
    <location>
        <begin position="112"/>
        <end position="302"/>
    </location>
</feature>
<evidence type="ECO:0000313" key="11">
    <source>
        <dbReference type="Proteomes" id="UP001236404"/>
    </source>
</evidence>
<dbReference type="InterPro" id="IPR050366">
    <property type="entry name" value="BP-dependent_transpt_permease"/>
</dbReference>
<keyword evidence="3" id="KW-1003">Cell membrane</keyword>
<feature type="transmembrane region" description="Helical" evidence="7">
    <location>
        <begin position="280"/>
        <end position="303"/>
    </location>
</feature>
<evidence type="ECO:0000259" key="9">
    <source>
        <dbReference type="PROSITE" id="PS50928"/>
    </source>
</evidence>
<evidence type="ECO:0000256" key="4">
    <source>
        <dbReference type="ARBA" id="ARBA00022692"/>
    </source>
</evidence>
<dbReference type="Pfam" id="PF00528">
    <property type="entry name" value="BPD_transp_1"/>
    <property type="match status" value="1"/>
</dbReference>
<feature type="transmembrane region" description="Helical" evidence="7">
    <location>
        <begin position="236"/>
        <end position="260"/>
    </location>
</feature>
<feature type="transmembrane region" description="Helical" evidence="7">
    <location>
        <begin position="173"/>
        <end position="193"/>
    </location>
</feature>
<comment type="subcellular location">
    <subcellularLocation>
        <location evidence="1 7">Cell membrane</location>
        <topology evidence="1 7">Multi-pass membrane protein</topology>
    </subcellularLocation>
</comment>
<feature type="compositionally biased region" description="Basic residues" evidence="8">
    <location>
        <begin position="320"/>
        <end position="331"/>
    </location>
</feature>
<keyword evidence="2 7" id="KW-0813">Transport</keyword>
<evidence type="ECO:0000256" key="5">
    <source>
        <dbReference type="ARBA" id="ARBA00022989"/>
    </source>
</evidence>
<dbReference type="RefSeq" id="WP_289473163.1">
    <property type="nucleotide sequence ID" value="NZ_JAUCMN010000004.1"/>
</dbReference>
<feature type="transmembrane region" description="Helical" evidence="7">
    <location>
        <begin position="49"/>
        <end position="71"/>
    </location>
</feature>
<feature type="transmembrane region" description="Helical" evidence="7">
    <location>
        <begin position="143"/>
        <end position="167"/>
    </location>
</feature>
<dbReference type="SUPFAM" id="SSF161098">
    <property type="entry name" value="MetI-like"/>
    <property type="match status" value="1"/>
</dbReference>